<evidence type="ECO:0000313" key="1">
    <source>
        <dbReference type="EMBL" id="RNI40138.1"/>
    </source>
</evidence>
<accession>A0A3M9NSU4</accession>
<dbReference type="AlphaFoldDB" id="A0A3M9NSU4"/>
<gene>
    <name evidence="1" type="ORF">EFY79_02245</name>
</gene>
<keyword evidence="2" id="KW-1185">Reference proteome</keyword>
<evidence type="ECO:0000313" key="2">
    <source>
        <dbReference type="Proteomes" id="UP000267223"/>
    </source>
</evidence>
<comment type="caution">
    <text evidence="1">The sequence shown here is derived from an EMBL/GenBank/DDBJ whole genome shotgun (WGS) entry which is preliminary data.</text>
</comment>
<proteinExistence type="predicted"/>
<protein>
    <submittedName>
        <fullName evidence="1">Uncharacterized protein</fullName>
    </submittedName>
</protein>
<name>A0A3M9NSU4_9BACT</name>
<organism evidence="1 2">
    <name type="scientific">Hanamia caeni</name>
    <dbReference type="NCBI Taxonomy" id="2294116"/>
    <lineage>
        <taxon>Bacteria</taxon>
        <taxon>Pseudomonadati</taxon>
        <taxon>Bacteroidota</taxon>
        <taxon>Chitinophagia</taxon>
        <taxon>Chitinophagales</taxon>
        <taxon>Chitinophagaceae</taxon>
        <taxon>Hanamia</taxon>
    </lineage>
</organism>
<reference evidence="1 2" key="1">
    <citation type="submission" date="2018-11" db="EMBL/GenBank/DDBJ databases">
        <title>Draft genome sequence of Ferruginibacter sp. BO-59.</title>
        <authorList>
            <person name="Im W.T."/>
        </authorList>
    </citation>
    <scope>NUCLEOTIDE SEQUENCE [LARGE SCALE GENOMIC DNA]</scope>
    <source>
        <strain evidence="1 2">BO-59</strain>
    </source>
</reference>
<dbReference type="EMBL" id="RJJR01000001">
    <property type="protein sequence ID" value="RNI40138.1"/>
    <property type="molecule type" value="Genomic_DNA"/>
</dbReference>
<sequence>MQVFSFYRVIYHLLKRLSIEFGFTGLAFKTNESLHILFSECDEGKFHLRKKQIIHKYFFIKKILKSCELC</sequence>
<dbReference type="Proteomes" id="UP000267223">
    <property type="component" value="Unassembled WGS sequence"/>
</dbReference>